<name>A0A7Z0CIW1_9MICO</name>
<accession>A0A7Z0CIW1</accession>
<organism evidence="1 2">
    <name type="scientific">Demequina lutea</name>
    <dbReference type="NCBI Taxonomy" id="431489"/>
    <lineage>
        <taxon>Bacteria</taxon>
        <taxon>Bacillati</taxon>
        <taxon>Actinomycetota</taxon>
        <taxon>Actinomycetes</taxon>
        <taxon>Micrococcales</taxon>
        <taxon>Demequinaceae</taxon>
        <taxon>Demequina</taxon>
    </lineage>
</organism>
<dbReference type="AlphaFoldDB" id="A0A7Z0CIW1"/>
<dbReference type="EMBL" id="JACBZO010000001">
    <property type="protein sequence ID" value="NYI40142.1"/>
    <property type="molecule type" value="Genomic_DNA"/>
</dbReference>
<dbReference type="Proteomes" id="UP000547973">
    <property type="component" value="Unassembled WGS sequence"/>
</dbReference>
<evidence type="ECO:0000313" key="1">
    <source>
        <dbReference type="EMBL" id="NYI40142.1"/>
    </source>
</evidence>
<proteinExistence type="predicted"/>
<dbReference type="RefSeq" id="WP_062074867.1">
    <property type="nucleotide sequence ID" value="NZ_BBRC01000004.1"/>
</dbReference>
<comment type="caution">
    <text evidence="1">The sequence shown here is derived from an EMBL/GenBank/DDBJ whole genome shotgun (WGS) entry which is preliminary data.</text>
</comment>
<dbReference type="OrthoDB" id="5124141at2"/>
<reference evidence="1 2" key="1">
    <citation type="submission" date="2020-07" db="EMBL/GenBank/DDBJ databases">
        <title>Sequencing the genomes of 1000 actinobacteria strains.</title>
        <authorList>
            <person name="Klenk H.-P."/>
        </authorList>
    </citation>
    <scope>NUCLEOTIDE SEQUENCE [LARGE SCALE GENOMIC DNA]</scope>
    <source>
        <strain evidence="1 2">DSM 19970</strain>
    </source>
</reference>
<gene>
    <name evidence="1" type="ORF">BKA03_000261</name>
</gene>
<sequence>MTRTTVLVDIDGVVNARALTHWPEETWRSRTIYPTSLNDVWRVTWSAAAVNGLREIADMPDVDIGWLSTWTRRARADFAPAIGLGGDWPTSHREDAEAVAVEPDLDWWKADIARDALTSADRVVWIDDHISLWMDMLRDTGPHDRLDWMDPARLLAVRPDARRGMDRRHLIDIRRFILTGERPTA</sequence>
<protein>
    <submittedName>
        <fullName evidence="1">Uncharacterized protein</fullName>
    </submittedName>
</protein>
<evidence type="ECO:0000313" key="2">
    <source>
        <dbReference type="Proteomes" id="UP000547973"/>
    </source>
</evidence>
<keyword evidence="2" id="KW-1185">Reference proteome</keyword>